<dbReference type="InterPro" id="IPR036291">
    <property type="entry name" value="NAD(P)-bd_dom_sf"/>
</dbReference>
<dbReference type="GO" id="GO:0005737">
    <property type="term" value="C:cytoplasm"/>
    <property type="evidence" value="ECO:0007669"/>
    <property type="project" value="UniProtKB-SubCell"/>
</dbReference>
<comment type="similarity">
    <text evidence="2">Belongs to the sepiapterin reductase family.</text>
</comment>
<dbReference type="SUPFAM" id="SSF51735">
    <property type="entry name" value="NAD(P)-binding Rossmann-fold domains"/>
    <property type="match status" value="1"/>
</dbReference>
<sequence length="268" mass="30130">MSEYMHSAINWQIPTFLIVTGASRGLGLTIAIEFCKKLCEGSRALLLARDKTKLIMTQEMISKCSTVKCEIVAIDLALPDSPSYEHLLTKHVQQTGSSYRQALLIHNAGTLGDISKTVMNSTSASEIKAYFDLNLHSVMFLTSAFLKVFELTERKLIINISSLAALQPFKGWNLYCTGKAAREMYFKVLAEEEKNSVIVLNYAPGPLLTDMLPQILQQALPEIRQQFHEAQSQNQLLTCDYTVQRLIGVLERARFKSGDHVDVFDMNY</sequence>
<dbReference type="PANTHER" id="PTHR44085:SF2">
    <property type="entry name" value="SEPIAPTERIN REDUCTASE"/>
    <property type="match status" value="1"/>
</dbReference>
<reference evidence="9 10" key="1">
    <citation type="submission" date="2013-11" db="EMBL/GenBank/DDBJ databases">
        <title>Genome sequencing of Stegodyphus mimosarum.</title>
        <authorList>
            <person name="Bechsgaard J."/>
        </authorList>
    </citation>
    <scope>NUCLEOTIDE SEQUENCE [LARGE SCALE GENOMIC DNA]</scope>
</reference>
<dbReference type="Proteomes" id="UP000054359">
    <property type="component" value="Unassembled WGS sequence"/>
</dbReference>
<dbReference type="GO" id="GO:0006729">
    <property type="term" value="P:tetrahydrobiopterin biosynthetic process"/>
    <property type="evidence" value="ECO:0007669"/>
    <property type="project" value="InterPro"/>
</dbReference>
<dbReference type="Gene3D" id="3.40.50.720">
    <property type="entry name" value="NAD(P)-binding Rossmann-like Domain"/>
    <property type="match status" value="1"/>
</dbReference>
<comment type="subcellular location">
    <subcellularLocation>
        <location evidence="1">Cytoplasm</location>
    </subcellularLocation>
</comment>
<dbReference type="PANTHER" id="PTHR44085">
    <property type="entry name" value="SEPIAPTERIN REDUCTASE"/>
    <property type="match status" value="1"/>
</dbReference>
<evidence type="ECO:0000256" key="5">
    <source>
        <dbReference type="ARBA" id="ARBA00019170"/>
    </source>
</evidence>
<proteinExistence type="inferred from homology"/>
<evidence type="ECO:0000256" key="6">
    <source>
        <dbReference type="ARBA" id="ARBA00022490"/>
    </source>
</evidence>
<evidence type="ECO:0000256" key="1">
    <source>
        <dbReference type="ARBA" id="ARBA00004496"/>
    </source>
</evidence>
<dbReference type="NCBIfam" id="TIGR01500">
    <property type="entry name" value="sepiapter_red"/>
    <property type="match status" value="1"/>
</dbReference>
<evidence type="ECO:0000256" key="7">
    <source>
        <dbReference type="ARBA" id="ARBA00022857"/>
    </source>
</evidence>
<dbReference type="Pfam" id="PF00106">
    <property type="entry name" value="adh_short"/>
    <property type="match status" value="1"/>
</dbReference>
<dbReference type="CDD" id="cd05367">
    <property type="entry name" value="SPR-like_SDR_c"/>
    <property type="match status" value="1"/>
</dbReference>
<evidence type="ECO:0000256" key="8">
    <source>
        <dbReference type="ARBA" id="ARBA00023002"/>
    </source>
</evidence>
<evidence type="ECO:0000313" key="10">
    <source>
        <dbReference type="Proteomes" id="UP000054359"/>
    </source>
</evidence>
<keyword evidence="6" id="KW-0963">Cytoplasm</keyword>
<accession>A0A087U1F4</accession>
<dbReference type="InterPro" id="IPR002347">
    <property type="entry name" value="SDR_fam"/>
</dbReference>
<dbReference type="OMA" id="MTVQVQR"/>
<dbReference type="EC" id="1.1.1.153" evidence="4"/>
<evidence type="ECO:0000256" key="2">
    <source>
        <dbReference type="ARBA" id="ARBA00010483"/>
    </source>
</evidence>
<comment type="subunit">
    <text evidence="3">Homodimer.</text>
</comment>
<feature type="non-terminal residue" evidence="9">
    <location>
        <position position="268"/>
    </location>
</feature>
<keyword evidence="10" id="KW-1185">Reference proteome</keyword>
<dbReference type="GO" id="GO:0004757">
    <property type="term" value="F:sepiapterin reductase (NADP+) activity"/>
    <property type="evidence" value="ECO:0007669"/>
    <property type="project" value="UniProtKB-EC"/>
</dbReference>
<keyword evidence="8" id="KW-0560">Oxidoreductase</keyword>
<dbReference type="OrthoDB" id="6423088at2759"/>
<evidence type="ECO:0000256" key="4">
    <source>
        <dbReference type="ARBA" id="ARBA00013075"/>
    </source>
</evidence>
<dbReference type="STRING" id="407821.A0A087U1F4"/>
<dbReference type="EMBL" id="KK117700">
    <property type="protein sequence ID" value="KFM71193.1"/>
    <property type="molecule type" value="Genomic_DNA"/>
</dbReference>
<gene>
    <name evidence="9" type="ORF">X975_03706</name>
</gene>
<dbReference type="AlphaFoldDB" id="A0A087U1F4"/>
<name>A0A087U1F4_STEMI</name>
<protein>
    <recommendedName>
        <fullName evidence="5">Sepiapterin reductase</fullName>
        <ecNumber evidence="4">1.1.1.153</ecNumber>
    </recommendedName>
</protein>
<keyword evidence="7" id="KW-0521">NADP</keyword>
<evidence type="ECO:0000313" key="9">
    <source>
        <dbReference type="EMBL" id="KFM71193.1"/>
    </source>
</evidence>
<organism evidence="9 10">
    <name type="scientific">Stegodyphus mimosarum</name>
    <name type="common">African social velvet spider</name>
    <dbReference type="NCBI Taxonomy" id="407821"/>
    <lineage>
        <taxon>Eukaryota</taxon>
        <taxon>Metazoa</taxon>
        <taxon>Ecdysozoa</taxon>
        <taxon>Arthropoda</taxon>
        <taxon>Chelicerata</taxon>
        <taxon>Arachnida</taxon>
        <taxon>Araneae</taxon>
        <taxon>Araneomorphae</taxon>
        <taxon>Entelegynae</taxon>
        <taxon>Eresoidea</taxon>
        <taxon>Eresidae</taxon>
        <taxon>Stegodyphus</taxon>
    </lineage>
</organism>
<dbReference type="InterPro" id="IPR051721">
    <property type="entry name" value="Biopterin_syn/organic_redct"/>
</dbReference>
<dbReference type="PRINTS" id="PR00081">
    <property type="entry name" value="GDHRDH"/>
</dbReference>
<dbReference type="FunFam" id="3.40.50.720:FF:000259">
    <property type="entry name" value="Sepiapterin reductase"/>
    <property type="match status" value="1"/>
</dbReference>
<evidence type="ECO:0000256" key="3">
    <source>
        <dbReference type="ARBA" id="ARBA00011738"/>
    </source>
</evidence>
<dbReference type="InterPro" id="IPR006393">
    <property type="entry name" value="Sepiapterin_red"/>
</dbReference>